<comment type="caution">
    <text evidence="2">The sequence shown here is derived from an EMBL/GenBank/DDBJ whole genome shotgun (WGS) entry which is preliminary data.</text>
</comment>
<dbReference type="RefSeq" id="WP_048342591.1">
    <property type="nucleotide sequence ID" value="NZ_BJLQ01000003.1"/>
</dbReference>
<evidence type="ECO:0000313" key="3">
    <source>
        <dbReference type="Proteomes" id="UP000320461"/>
    </source>
</evidence>
<protein>
    <recommendedName>
        <fullName evidence="4">DUF3039 domain-containing protein</fullName>
    </recommendedName>
</protein>
<keyword evidence="3" id="KW-1185">Reference proteome</keyword>
<accession>A0A4Y3KJB8</accession>
<evidence type="ECO:0000256" key="1">
    <source>
        <dbReference type="SAM" id="MobiDB-lite"/>
    </source>
</evidence>
<feature type="region of interest" description="Disordered" evidence="1">
    <location>
        <begin position="91"/>
        <end position="124"/>
    </location>
</feature>
<gene>
    <name evidence="2" type="ORF">CGE01nite_04460</name>
</gene>
<feature type="compositionally biased region" description="Gly residues" evidence="1">
    <location>
        <begin position="98"/>
        <end position="124"/>
    </location>
</feature>
<dbReference type="EMBL" id="BJLQ01000003">
    <property type="protein sequence ID" value="GEA83195.1"/>
    <property type="molecule type" value="Genomic_DNA"/>
</dbReference>
<reference evidence="2 3" key="1">
    <citation type="submission" date="2019-06" db="EMBL/GenBank/DDBJ databases">
        <title>Whole genome shotgun sequence of Cellulomonas gelida NBRC 3748.</title>
        <authorList>
            <person name="Hosoyama A."/>
            <person name="Uohara A."/>
            <person name="Ohji S."/>
            <person name="Ichikawa N."/>
        </authorList>
    </citation>
    <scope>NUCLEOTIDE SEQUENCE [LARGE SCALE GENOMIC DNA]</scope>
    <source>
        <strain evidence="2 3">NBRC 3748</strain>
    </source>
</reference>
<dbReference type="Pfam" id="PF11238">
    <property type="entry name" value="DUF3039"/>
    <property type="match status" value="1"/>
</dbReference>
<dbReference type="AlphaFoldDB" id="A0A4Y3KJB8"/>
<dbReference type="OrthoDB" id="8481541at2"/>
<evidence type="ECO:0000313" key="2">
    <source>
        <dbReference type="EMBL" id="GEA83195.1"/>
    </source>
</evidence>
<feature type="compositionally biased region" description="Basic and acidic residues" evidence="1">
    <location>
        <begin position="27"/>
        <end position="43"/>
    </location>
</feature>
<dbReference type="InterPro" id="IPR021400">
    <property type="entry name" value="DUF3039"/>
</dbReference>
<organism evidence="2 3">
    <name type="scientific">Cellulomonas gelida</name>
    <dbReference type="NCBI Taxonomy" id="1712"/>
    <lineage>
        <taxon>Bacteria</taxon>
        <taxon>Bacillati</taxon>
        <taxon>Actinomycetota</taxon>
        <taxon>Actinomycetes</taxon>
        <taxon>Micrococcales</taxon>
        <taxon>Cellulomonadaceae</taxon>
        <taxon>Cellulomonas</taxon>
    </lineage>
</organism>
<dbReference type="Proteomes" id="UP000320461">
    <property type="component" value="Unassembled WGS sequence"/>
</dbReference>
<evidence type="ECO:0008006" key="4">
    <source>
        <dbReference type="Google" id="ProtNLM"/>
    </source>
</evidence>
<name>A0A4Y3KJB8_9CELL</name>
<proteinExistence type="predicted"/>
<feature type="region of interest" description="Disordered" evidence="1">
    <location>
        <begin position="1"/>
        <end position="43"/>
    </location>
</feature>
<sequence>MSEPLSSPAGPDDPFGPDQATGTSVLERAETTEQVEPGDHERFAHYVRKEKITESAVTGRPVVALCGKVWVPGRDPNKFPVCPVCKEIYEGLRPPQDGEGGSDGSSGGSGGGRRWGFGRGSSGR</sequence>